<evidence type="ECO:0000259" key="4">
    <source>
        <dbReference type="PROSITE" id="PS51194"/>
    </source>
</evidence>
<dbReference type="AlphaFoldDB" id="A0ABC8SU51"/>
<evidence type="ECO:0000313" key="5">
    <source>
        <dbReference type="EMBL" id="CAK9158443.1"/>
    </source>
</evidence>
<accession>A0ABC8SU51</accession>
<dbReference type="Proteomes" id="UP001642360">
    <property type="component" value="Unassembled WGS sequence"/>
</dbReference>
<dbReference type="PROSITE" id="PS51194">
    <property type="entry name" value="HELICASE_CTER"/>
    <property type="match status" value="1"/>
</dbReference>
<feature type="transmembrane region" description="Helical" evidence="2">
    <location>
        <begin position="109"/>
        <end position="130"/>
    </location>
</feature>
<gene>
    <name evidence="5" type="ORF">ILEXP_LOCUS27086</name>
</gene>
<name>A0ABC8SU51_9AQUA</name>
<dbReference type="InterPro" id="IPR027417">
    <property type="entry name" value="P-loop_NTPase"/>
</dbReference>
<reference evidence="5 6" key="1">
    <citation type="submission" date="2024-02" db="EMBL/GenBank/DDBJ databases">
        <authorList>
            <person name="Vignale AGUSTIN F."/>
            <person name="Sosa J E."/>
            <person name="Modenutti C."/>
        </authorList>
    </citation>
    <scope>NUCLEOTIDE SEQUENCE [LARGE SCALE GENOMIC DNA]</scope>
</reference>
<keyword evidence="1" id="KW-0694">RNA-binding</keyword>
<sequence>MIWAVLSALCSLLTRYKGFKEGHKRILVATDLVGRGIDIERVNIVINYDMPDSADTYLHRVGRAGRFGTKGLAITFVSSASDSDVLNQVQARFEVDIKELPEQIDTSTYSMISSCLLMLFFYLNHFLVVARAGSNA</sequence>
<evidence type="ECO:0000256" key="1">
    <source>
        <dbReference type="ARBA" id="ARBA00022884"/>
    </source>
</evidence>
<proteinExistence type="predicted"/>
<dbReference type="CDD" id="cd18787">
    <property type="entry name" value="SF2_C_DEAD"/>
    <property type="match status" value="1"/>
</dbReference>
<dbReference type="SUPFAM" id="SSF52540">
    <property type="entry name" value="P-loop containing nucleoside triphosphate hydrolases"/>
    <property type="match status" value="1"/>
</dbReference>
<organism evidence="5 6">
    <name type="scientific">Ilex paraguariensis</name>
    <name type="common">yerba mate</name>
    <dbReference type="NCBI Taxonomy" id="185542"/>
    <lineage>
        <taxon>Eukaryota</taxon>
        <taxon>Viridiplantae</taxon>
        <taxon>Streptophyta</taxon>
        <taxon>Embryophyta</taxon>
        <taxon>Tracheophyta</taxon>
        <taxon>Spermatophyta</taxon>
        <taxon>Magnoliopsida</taxon>
        <taxon>eudicotyledons</taxon>
        <taxon>Gunneridae</taxon>
        <taxon>Pentapetalae</taxon>
        <taxon>asterids</taxon>
        <taxon>campanulids</taxon>
        <taxon>Aquifoliales</taxon>
        <taxon>Aquifoliaceae</taxon>
        <taxon>Ilex</taxon>
    </lineage>
</organism>
<dbReference type="InterPro" id="IPR001650">
    <property type="entry name" value="Helicase_C-like"/>
</dbReference>
<feature type="domain" description="Helicase C-terminal" evidence="4">
    <location>
        <begin position="1"/>
        <end position="108"/>
    </location>
</feature>
<dbReference type="EMBL" id="CAUOFW020003170">
    <property type="protein sequence ID" value="CAK9158443.1"/>
    <property type="molecule type" value="Genomic_DNA"/>
</dbReference>
<keyword evidence="3" id="KW-0732">Signal</keyword>
<keyword evidence="2" id="KW-0472">Membrane</keyword>
<evidence type="ECO:0000313" key="6">
    <source>
        <dbReference type="Proteomes" id="UP001642360"/>
    </source>
</evidence>
<dbReference type="Gene3D" id="3.40.50.300">
    <property type="entry name" value="P-loop containing nucleotide triphosphate hydrolases"/>
    <property type="match status" value="1"/>
</dbReference>
<dbReference type="Pfam" id="PF00271">
    <property type="entry name" value="Helicase_C"/>
    <property type="match status" value="1"/>
</dbReference>
<keyword evidence="2" id="KW-0812">Transmembrane</keyword>
<keyword evidence="6" id="KW-1185">Reference proteome</keyword>
<dbReference type="PANTHER" id="PTHR47958">
    <property type="entry name" value="ATP-DEPENDENT RNA HELICASE DBP3"/>
    <property type="match status" value="1"/>
</dbReference>
<dbReference type="SMART" id="SM00490">
    <property type="entry name" value="HELICc"/>
    <property type="match status" value="1"/>
</dbReference>
<dbReference type="GO" id="GO:0003723">
    <property type="term" value="F:RNA binding"/>
    <property type="evidence" value="ECO:0007669"/>
    <property type="project" value="UniProtKB-KW"/>
</dbReference>
<feature type="chain" id="PRO_5044833940" description="Helicase C-terminal domain-containing protein" evidence="3">
    <location>
        <begin position="19"/>
        <end position="136"/>
    </location>
</feature>
<evidence type="ECO:0000256" key="3">
    <source>
        <dbReference type="SAM" id="SignalP"/>
    </source>
</evidence>
<evidence type="ECO:0000256" key="2">
    <source>
        <dbReference type="SAM" id="Phobius"/>
    </source>
</evidence>
<protein>
    <recommendedName>
        <fullName evidence="4">Helicase C-terminal domain-containing protein</fullName>
    </recommendedName>
</protein>
<feature type="signal peptide" evidence="3">
    <location>
        <begin position="1"/>
        <end position="18"/>
    </location>
</feature>
<keyword evidence="2" id="KW-1133">Transmembrane helix</keyword>
<comment type="caution">
    <text evidence="5">The sequence shown here is derived from an EMBL/GenBank/DDBJ whole genome shotgun (WGS) entry which is preliminary data.</text>
</comment>